<dbReference type="EMBL" id="BLXT01006988">
    <property type="protein sequence ID" value="GFO35201.1"/>
    <property type="molecule type" value="Genomic_DNA"/>
</dbReference>
<evidence type="ECO:0000313" key="2">
    <source>
        <dbReference type="Proteomes" id="UP000735302"/>
    </source>
</evidence>
<keyword evidence="2" id="KW-1185">Reference proteome</keyword>
<proteinExistence type="predicted"/>
<dbReference type="Proteomes" id="UP000735302">
    <property type="component" value="Unassembled WGS sequence"/>
</dbReference>
<gene>
    <name evidence="1" type="ORF">PoB_006170600</name>
</gene>
<sequence length="105" mass="11431">MGRIEQGSNRKVSLRILQAHTTLVSPTVSFPSQKIPGHKLGLGNPLTADGKALSHHQCRSPITFEASLLISRTHLILRGHTSALHVSSHYAGERPGLSGRRRLLN</sequence>
<evidence type="ECO:0008006" key="3">
    <source>
        <dbReference type="Google" id="ProtNLM"/>
    </source>
</evidence>
<accession>A0AAV4CTH3</accession>
<protein>
    <recommendedName>
        <fullName evidence="3">FHA domain-containing protein</fullName>
    </recommendedName>
</protein>
<name>A0AAV4CTH3_9GAST</name>
<comment type="caution">
    <text evidence="1">The sequence shown here is derived from an EMBL/GenBank/DDBJ whole genome shotgun (WGS) entry which is preliminary data.</text>
</comment>
<evidence type="ECO:0000313" key="1">
    <source>
        <dbReference type="EMBL" id="GFO35201.1"/>
    </source>
</evidence>
<reference evidence="1 2" key="1">
    <citation type="journal article" date="2021" name="Elife">
        <title>Chloroplast acquisition without the gene transfer in kleptoplastic sea slugs, Plakobranchus ocellatus.</title>
        <authorList>
            <person name="Maeda T."/>
            <person name="Takahashi S."/>
            <person name="Yoshida T."/>
            <person name="Shimamura S."/>
            <person name="Takaki Y."/>
            <person name="Nagai Y."/>
            <person name="Toyoda A."/>
            <person name="Suzuki Y."/>
            <person name="Arimoto A."/>
            <person name="Ishii H."/>
            <person name="Satoh N."/>
            <person name="Nishiyama T."/>
            <person name="Hasebe M."/>
            <person name="Maruyama T."/>
            <person name="Minagawa J."/>
            <person name="Obokata J."/>
            <person name="Shigenobu S."/>
        </authorList>
    </citation>
    <scope>NUCLEOTIDE SEQUENCE [LARGE SCALE GENOMIC DNA]</scope>
</reference>
<organism evidence="1 2">
    <name type="scientific">Plakobranchus ocellatus</name>
    <dbReference type="NCBI Taxonomy" id="259542"/>
    <lineage>
        <taxon>Eukaryota</taxon>
        <taxon>Metazoa</taxon>
        <taxon>Spiralia</taxon>
        <taxon>Lophotrochozoa</taxon>
        <taxon>Mollusca</taxon>
        <taxon>Gastropoda</taxon>
        <taxon>Heterobranchia</taxon>
        <taxon>Euthyneura</taxon>
        <taxon>Panpulmonata</taxon>
        <taxon>Sacoglossa</taxon>
        <taxon>Placobranchoidea</taxon>
        <taxon>Plakobranchidae</taxon>
        <taxon>Plakobranchus</taxon>
    </lineage>
</organism>
<dbReference type="AlphaFoldDB" id="A0AAV4CTH3"/>